<dbReference type="InterPro" id="IPR011747">
    <property type="entry name" value="CHP02241"/>
</dbReference>
<feature type="compositionally biased region" description="Pro residues" evidence="1">
    <location>
        <begin position="25"/>
        <end position="34"/>
    </location>
</feature>
<evidence type="ECO:0000313" key="2">
    <source>
        <dbReference type="EMBL" id="XDV63243.1"/>
    </source>
</evidence>
<dbReference type="NCBIfam" id="TIGR02241">
    <property type="entry name" value="conserved hypothetical phage tail region protein"/>
    <property type="match status" value="1"/>
</dbReference>
<sequence length="192" mass="20511">MPELVQTFRFRVRLTRSATPGRTAEPPPVIPRPPSEAAAPGPAAVGPGTADRAPDRLGDGGFQECAGLALEADVREYLQGGANDEVVRRVGRVRLQPLVLKRGMLIAADGGSADTSLWDWLHGMVAGGAPVPRYDGDVEVLDPAGRRVVAHWTFVRGLPLKITGPTLNARTGEIAVEELHIAHEGLRLERTP</sequence>
<accession>A0AB39XZQ8</accession>
<dbReference type="EMBL" id="CP165727">
    <property type="protein sequence ID" value="XDV63243.1"/>
    <property type="molecule type" value="Genomic_DNA"/>
</dbReference>
<reference evidence="2" key="1">
    <citation type="submission" date="2024-08" db="EMBL/GenBank/DDBJ databases">
        <authorList>
            <person name="Yu S.T."/>
        </authorList>
    </citation>
    <scope>NUCLEOTIDE SEQUENCE</scope>
    <source>
        <strain evidence="2">R33</strain>
    </source>
</reference>
<organism evidence="2">
    <name type="scientific">Streptomyces sp. R33</name>
    <dbReference type="NCBI Taxonomy" id="3238629"/>
    <lineage>
        <taxon>Bacteria</taxon>
        <taxon>Bacillati</taxon>
        <taxon>Actinomycetota</taxon>
        <taxon>Actinomycetes</taxon>
        <taxon>Kitasatosporales</taxon>
        <taxon>Streptomycetaceae</taxon>
        <taxon>Streptomyces</taxon>
    </lineage>
</organism>
<protein>
    <submittedName>
        <fullName evidence="2">Phage tail protein</fullName>
    </submittedName>
</protein>
<name>A0AB39XZQ8_9ACTN</name>
<feature type="region of interest" description="Disordered" evidence="1">
    <location>
        <begin position="16"/>
        <end position="58"/>
    </location>
</feature>
<gene>
    <name evidence="2" type="ORF">AB5J51_10010</name>
</gene>
<dbReference type="GO" id="GO:0005198">
    <property type="term" value="F:structural molecule activity"/>
    <property type="evidence" value="ECO:0007669"/>
    <property type="project" value="InterPro"/>
</dbReference>
<evidence type="ECO:0000256" key="1">
    <source>
        <dbReference type="SAM" id="MobiDB-lite"/>
    </source>
</evidence>
<dbReference type="PANTHER" id="PTHR38009:SF1">
    <property type="entry name" value="CONSERVED HYPOTHETICAL PHAGE TAIL PROTEIN"/>
    <property type="match status" value="1"/>
</dbReference>
<proteinExistence type="predicted"/>
<dbReference type="AlphaFoldDB" id="A0AB39XZQ8"/>
<feature type="compositionally biased region" description="Low complexity" evidence="1">
    <location>
        <begin position="35"/>
        <end position="50"/>
    </location>
</feature>
<dbReference type="RefSeq" id="WP_369777470.1">
    <property type="nucleotide sequence ID" value="NZ_CP165727.1"/>
</dbReference>
<dbReference type="Pfam" id="PF06841">
    <property type="entry name" value="Phage_T4_gp19"/>
    <property type="match status" value="1"/>
</dbReference>
<dbReference type="InterPro" id="IPR010667">
    <property type="entry name" value="Phage_T4_Gp19"/>
</dbReference>
<dbReference type="PANTHER" id="PTHR38009">
    <property type="entry name" value="CONSERVED HYPOTHETICAL PHAGE TAIL PROTEIN"/>
    <property type="match status" value="1"/>
</dbReference>